<evidence type="ECO:0000313" key="3">
    <source>
        <dbReference type="Proteomes" id="UP001286313"/>
    </source>
</evidence>
<organism evidence="2 3">
    <name type="scientific">Petrolisthes cinctipes</name>
    <name type="common">Flat porcelain crab</name>
    <dbReference type="NCBI Taxonomy" id="88211"/>
    <lineage>
        <taxon>Eukaryota</taxon>
        <taxon>Metazoa</taxon>
        <taxon>Ecdysozoa</taxon>
        <taxon>Arthropoda</taxon>
        <taxon>Crustacea</taxon>
        <taxon>Multicrustacea</taxon>
        <taxon>Malacostraca</taxon>
        <taxon>Eumalacostraca</taxon>
        <taxon>Eucarida</taxon>
        <taxon>Decapoda</taxon>
        <taxon>Pleocyemata</taxon>
        <taxon>Anomura</taxon>
        <taxon>Galatheoidea</taxon>
        <taxon>Porcellanidae</taxon>
        <taxon>Petrolisthes</taxon>
    </lineage>
</organism>
<evidence type="ECO:0000313" key="2">
    <source>
        <dbReference type="EMBL" id="KAK3887655.1"/>
    </source>
</evidence>
<dbReference type="Proteomes" id="UP001286313">
    <property type="component" value="Unassembled WGS sequence"/>
</dbReference>
<gene>
    <name evidence="2" type="ORF">Pcinc_008240</name>
</gene>
<dbReference type="AlphaFoldDB" id="A0AAE1G7S1"/>
<evidence type="ECO:0000256" key="1">
    <source>
        <dbReference type="SAM" id="MobiDB-lite"/>
    </source>
</evidence>
<dbReference type="EMBL" id="JAWQEG010000619">
    <property type="protein sequence ID" value="KAK3887655.1"/>
    <property type="molecule type" value="Genomic_DNA"/>
</dbReference>
<protein>
    <submittedName>
        <fullName evidence="2">Uncharacterized protein</fullName>
    </submittedName>
</protein>
<reference evidence="2" key="1">
    <citation type="submission" date="2023-10" db="EMBL/GenBank/DDBJ databases">
        <title>Genome assemblies of two species of porcelain crab, Petrolisthes cinctipes and Petrolisthes manimaculis (Anomura: Porcellanidae).</title>
        <authorList>
            <person name="Angst P."/>
        </authorList>
    </citation>
    <scope>NUCLEOTIDE SEQUENCE</scope>
    <source>
        <strain evidence="2">PB745_01</strain>
        <tissue evidence="2">Gill</tissue>
    </source>
</reference>
<name>A0AAE1G7S1_PETCI</name>
<comment type="caution">
    <text evidence="2">The sequence shown here is derived from an EMBL/GenBank/DDBJ whole genome shotgun (WGS) entry which is preliminary data.</text>
</comment>
<sequence length="77" mass="8097">MRRKVYKGDLASPQSPVPIQTLLAVEVLTGSTLLSPSSDSTLLSPSSYSTLLFPSSDSTLLSPSSDSTLLSTSPLLR</sequence>
<feature type="region of interest" description="Disordered" evidence="1">
    <location>
        <begin position="56"/>
        <end position="77"/>
    </location>
</feature>
<keyword evidence="3" id="KW-1185">Reference proteome</keyword>
<proteinExistence type="predicted"/>
<accession>A0AAE1G7S1</accession>